<evidence type="ECO:0000259" key="1">
    <source>
        <dbReference type="PROSITE" id="PS51186"/>
    </source>
</evidence>
<comment type="caution">
    <text evidence="2">The sequence shown here is derived from an EMBL/GenBank/DDBJ whole genome shotgun (WGS) entry which is preliminary data.</text>
</comment>
<dbReference type="Proteomes" id="UP000261166">
    <property type="component" value="Unassembled WGS sequence"/>
</dbReference>
<evidence type="ECO:0000313" key="3">
    <source>
        <dbReference type="Proteomes" id="UP000261166"/>
    </source>
</evidence>
<reference evidence="2 3" key="1">
    <citation type="submission" date="2018-08" db="EMBL/GenBank/DDBJ databases">
        <title>A genome reference for cultivated species of the human gut microbiota.</title>
        <authorList>
            <person name="Zou Y."/>
            <person name="Xue W."/>
            <person name="Luo G."/>
        </authorList>
    </citation>
    <scope>NUCLEOTIDE SEQUENCE [LARGE SCALE GENOMIC DNA]</scope>
    <source>
        <strain evidence="2 3">AF26-4BH</strain>
    </source>
</reference>
<dbReference type="EMBL" id="QVLU01000022">
    <property type="protein sequence ID" value="RGE67941.1"/>
    <property type="molecule type" value="Genomic_DNA"/>
</dbReference>
<keyword evidence="2" id="KW-0808">Transferase</keyword>
<evidence type="ECO:0000313" key="2">
    <source>
        <dbReference type="EMBL" id="RGE67941.1"/>
    </source>
</evidence>
<protein>
    <submittedName>
        <fullName evidence="2">N-acetyltransferase</fullName>
    </submittedName>
</protein>
<dbReference type="InterPro" id="IPR000182">
    <property type="entry name" value="GNAT_dom"/>
</dbReference>
<dbReference type="GO" id="GO:0016747">
    <property type="term" value="F:acyltransferase activity, transferring groups other than amino-acyl groups"/>
    <property type="evidence" value="ECO:0007669"/>
    <property type="project" value="InterPro"/>
</dbReference>
<dbReference type="SUPFAM" id="SSF55729">
    <property type="entry name" value="Acyl-CoA N-acyltransferases (Nat)"/>
    <property type="match status" value="1"/>
</dbReference>
<sequence>MKELCKALTPEEIMAVYDVWGPEHFPDSELKPLSSVKMLLERGHYSGYGLYDGSAAAEGGLLGYALLMHDKDREKMLLDYYAFMEEYRCRGLGSVFLHEIQKQTDFPGCFIECEAPETADCAEQRELRERRIRFYERNGAVLTQVRAQLFGVTYRMLVLSPLKEELPGENCEETACKNGGKTGLRETLQKEAFCEGQFNQEAFLETLRDFYLSIYPISVFEKNFRLWIPENC</sequence>
<feature type="domain" description="N-acetyltransferase" evidence="1">
    <location>
        <begin position="3"/>
        <end position="161"/>
    </location>
</feature>
<dbReference type="PROSITE" id="PS51186">
    <property type="entry name" value="GNAT"/>
    <property type="match status" value="1"/>
</dbReference>
<dbReference type="InterPro" id="IPR016181">
    <property type="entry name" value="Acyl_CoA_acyltransferase"/>
</dbReference>
<dbReference type="AlphaFoldDB" id="A0A3E3ILW6"/>
<proteinExistence type="predicted"/>
<dbReference type="Gene3D" id="3.40.630.30">
    <property type="match status" value="1"/>
</dbReference>
<name>A0A3E3ILW6_9FIRM</name>
<accession>A0A3E3ILW6</accession>
<gene>
    <name evidence="2" type="ORF">DWY69_21330</name>
</gene>
<organism evidence="2 3">
    <name type="scientific">Eisenbergiella massiliensis</name>
    <dbReference type="NCBI Taxonomy" id="1720294"/>
    <lineage>
        <taxon>Bacteria</taxon>
        <taxon>Bacillati</taxon>
        <taxon>Bacillota</taxon>
        <taxon>Clostridia</taxon>
        <taxon>Lachnospirales</taxon>
        <taxon>Lachnospiraceae</taxon>
        <taxon>Eisenbergiella</taxon>
    </lineage>
</organism>